<comment type="function">
    <text evidence="7">Exhibits a very high intrinsic GTPase hydrolysis rate. Involved in the addition of a carboxymethylaminomethyl (cmnm) group at the wobble position (U34) of certain tRNAs, forming tRNA-cmnm(5)s(2)U34.</text>
</comment>
<dbReference type="Gene3D" id="1.20.120.430">
    <property type="entry name" value="tRNA modification GTPase MnmE domain 2"/>
    <property type="match status" value="1"/>
</dbReference>
<dbReference type="InterPro" id="IPR025867">
    <property type="entry name" value="MnmE_helical"/>
</dbReference>
<dbReference type="InterPro" id="IPR031168">
    <property type="entry name" value="G_TrmE"/>
</dbReference>
<dbReference type="CDD" id="cd14858">
    <property type="entry name" value="TrmE_N"/>
    <property type="match status" value="1"/>
</dbReference>
<keyword evidence="7" id="KW-0378">Hydrolase</keyword>
<evidence type="ECO:0000256" key="2">
    <source>
        <dbReference type="ARBA" id="ARBA00022694"/>
    </source>
</evidence>
<comment type="cofactor">
    <cofactor evidence="7">
        <name>K(+)</name>
        <dbReference type="ChEBI" id="CHEBI:29103"/>
    </cofactor>
    <text evidence="7">Binds 1 potassium ion per subunit.</text>
</comment>
<feature type="binding site" evidence="7">
    <location>
        <position position="90"/>
    </location>
    <ligand>
        <name>(6S)-5-formyl-5,6,7,8-tetrahydrofolate</name>
        <dbReference type="ChEBI" id="CHEBI:57457"/>
    </ligand>
</feature>
<evidence type="ECO:0000256" key="3">
    <source>
        <dbReference type="ARBA" id="ARBA00022741"/>
    </source>
</evidence>
<keyword evidence="7" id="KW-0963">Cytoplasm</keyword>
<dbReference type="SUPFAM" id="SSF52540">
    <property type="entry name" value="P-loop containing nucleoside triphosphate hydrolases"/>
    <property type="match status" value="1"/>
</dbReference>
<feature type="binding site" evidence="7">
    <location>
        <begin position="232"/>
        <end position="237"/>
    </location>
    <ligand>
        <name>GTP</name>
        <dbReference type="ChEBI" id="CHEBI:37565"/>
    </ligand>
</feature>
<feature type="binding site" evidence="7">
    <location>
        <begin position="251"/>
        <end position="257"/>
    </location>
    <ligand>
        <name>GTP</name>
        <dbReference type="ChEBI" id="CHEBI:37565"/>
    </ligand>
</feature>
<dbReference type="GO" id="GO:0002098">
    <property type="term" value="P:tRNA wobble uridine modification"/>
    <property type="evidence" value="ECO:0007669"/>
    <property type="project" value="TreeGrafter"/>
</dbReference>
<dbReference type="GO" id="GO:0030488">
    <property type="term" value="P:tRNA methylation"/>
    <property type="evidence" value="ECO:0007669"/>
    <property type="project" value="TreeGrafter"/>
</dbReference>
<evidence type="ECO:0000313" key="11">
    <source>
        <dbReference type="Proteomes" id="UP000264231"/>
    </source>
</evidence>
<reference evidence="10 11" key="1">
    <citation type="submission" date="2016-05" db="EMBL/GenBank/DDBJ databases">
        <title>Chromosome and linear plasmid sequence of a 2015 human isolate of tick-borne relapsing fever spirochete, Borrelia turicatae.</title>
        <authorList>
            <person name="Kingry L.C."/>
            <person name="Dhwani B."/>
            <person name="Replogle A."/>
            <person name="Sexton C."/>
            <person name="Rowe L."/>
            <person name="Stermole B.M."/>
            <person name="Christensen A.M."/>
            <person name="Schriefer M.E."/>
        </authorList>
    </citation>
    <scope>NUCLEOTIDE SEQUENCE [LARGE SCALE GENOMIC DNA]</scope>
    <source>
        <strain evidence="10 11">BTE5EL</strain>
    </source>
</reference>
<dbReference type="InterPro" id="IPR027368">
    <property type="entry name" value="MnmE_dom2"/>
</dbReference>
<keyword evidence="6 7" id="KW-0342">GTP-binding</keyword>
<dbReference type="RefSeq" id="WP_119024058.1">
    <property type="nucleotide sequence ID" value="NZ_CP015629.1"/>
</dbReference>
<comment type="subcellular location">
    <subcellularLocation>
        <location evidence="7">Cytoplasm</location>
    </subcellularLocation>
</comment>
<dbReference type="EMBL" id="CP015629">
    <property type="protein sequence ID" value="ANF33675.1"/>
    <property type="molecule type" value="Genomic_DNA"/>
</dbReference>
<evidence type="ECO:0000256" key="7">
    <source>
        <dbReference type="HAMAP-Rule" id="MF_00379"/>
    </source>
</evidence>
<dbReference type="GO" id="GO:0005525">
    <property type="term" value="F:GTP binding"/>
    <property type="evidence" value="ECO:0007669"/>
    <property type="project" value="UniProtKB-UniRule"/>
</dbReference>
<dbReference type="PANTHER" id="PTHR42714">
    <property type="entry name" value="TRNA MODIFICATION GTPASE GTPBP3"/>
    <property type="match status" value="1"/>
</dbReference>
<dbReference type="GO" id="GO:0005829">
    <property type="term" value="C:cytosol"/>
    <property type="evidence" value="ECO:0007669"/>
    <property type="project" value="TreeGrafter"/>
</dbReference>
<evidence type="ECO:0000259" key="9">
    <source>
        <dbReference type="PROSITE" id="PS51709"/>
    </source>
</evidence>
<evidence type="ECO:0000313" key="10">
    <source>
        <dbReference type="EMBL" id="ANF33675.1"/>
    </source>
</evidence>
<feature type="binding site" evidence="7">
    <location>
        <position position="129"/>
    </location>
    <ligand>
        <name>(6S)-5-formyl-5,6,7,8-tetrahydrofolate</name>
        <dbReference type="ChEBI" id="CHEBI:57457"/>
    </ligand>
</feature>
<feature type="binding site" evidence="7">
    <location>
        <begin position="276"/>
        <end position="279"/>
    </location>
    <ligand>
        <name>GTP</name>
        <dbReference type="ChEBI" id="CHEBI:37565"/>
    </ligand>
</feature>
<keyword evidence="3 7" id="KW-0547">Nucleotide-binding</keyword>
<comment type="similarity">
    <text evidence="1 7 8">Belongs to the TRAFAC class TrmE-Era-EngA-EngB-Septin-like GTPase superfamily. TrmE GTPase family.</text>
</comment>
<feature type="binding site" evidence="7">
    <location>
        <position position="27"/>
    </location>
    <ligand>
        <name>(6S)-5-formyl-5,6,7,8-tetrahydrofolate</name>
        <dbReference type="ChEBI" id="CHEBI:57457"/>
    </ligand>
</feature>
<gene>
    <name evidence="7" type="primary">mnmE</name>
    <name evidence="7" type="synonym">trmE</name>
    <name evidence="10" type="ORF">A7978_00855</name>
</gene>
<keyword evidence="7" id="KW-0479">Metal-binding</keyword>
<dbReference type="GO" id="GO:0003924">
    <property type="term" value="F:GTPase activity"/>
    <property type="evidence" value="ECO:0007669"/>
    <property type="project" value="UniProtKB-UniRule"/>
</dbReference>
<dbReference type="Gene3D" id="3.40.50.300">
    <property type="entry name" value="P-loop containing nucleotide triphosphate hydrolases"/>
    <property type="match status" value="1"/>
</dbReference>
<dbReference type="GO" id="GO:0046872">
    <property type="term" value="F:metal ion binding"/>
    <property type="evidence" value="ECO:0007669"/>
    <property type="project" value="UniProtKB-KW"/>
</dbReference>
<accession>A0A172XAH4</accession>
<proteinExistence type="inferred from homology"/>
<dbReference type="EC" id="3.6.-.-" evidence="7"/>
<dbReference type="NCBIfam" id="TIGR00450">
    <property type="entry name" value="mnmE_trmE_thdF"/>
    <property type="match status" value="1"/>
</dbReference>
<evidence type="ECO:0000256" key="6">
    <source>
        <dbReference type="ARBA" id="ARBA00023134"/>
    </source>
</evidence>
<dbReference type="InterPro" id="IPR006073">
    <property type="entry name" value="GTP-bd"/>
</dbReference>
<dbReference type="AlphaFoldDB" id="A0A172XAH4"/>
<dbReference type="PROSITE" id="PS51709">
    <property type="entry name" value="G_TRME"/>
    <property type="match status" value="1"/>
</dbReference>
<keyword evidence="5 7" id="KW-0630">Potassium</keyword>
<dbReference type="Pfam" id="PF10396">
    <property type="entry name" value="TrmE_N"/>
    <property type="match status" value="1"/>
</dbReference>
<evidence type="ECO:0000256" key="1">
    <source>
        <dbReference type="ARBA" id="ARBA00011043"/>
    </source>
</evidence>
<comment type="caution">
    <text evidence="7">Lacks conserved residue(s) required for the propagation of feature annotation.</text>
</comment>
<evidence type="ECO:0000256" key="8">
    <source>
        <dbReference type="RuleBase" id="RU003313"/>
    </source>
</evidence>
<evidence type="ECO:0000256" key="4">
    <source>
        <dbReference type="ARBA" id="ARBA00022842"/>
    </source>
</evidence>
<dbReference type="InterPro" id="IPR027266">
    <property type="entry name" value="TrmE/GcvT-like"/>
</dbReference>
<protein>
    <recommendedName>
        <fullName evidence="7">tRNA modification GTPase MnmE</fullName>
        <ecNumber evidence="7">3.6.-.-</ecNumber>
    </recommendedName>
</protein>
<feature type="domain" description="TrmE-type G" evidence="9">
    <location>
        <begin position="222"/>
        <end position="384"/>
    </location>
</feature>
<dbReference type="InterPro" id="IPR018948">
    <property type="entry name" value="GTP-bd_TrmE_N"/>
</dbReference>
<dbReference type="HAMAP" id="MF_00379">
    <property type="entry name" value="GTPase_MnmE"/>
    <property type="match status" value="1"/>
</dbReference>
<dbReference type="InterPro" id="IPR004520">
    <property type="entry name" value="GTPase_MnmE"/>
</dbReference>
<dbReference type="CDD" id="cd04164">
    <property type="entry name" value="trmE"/>
    <property type="match status" value="1"/>
</dbReference>
<dbReference type="PANTHER" id="PTHR42714:SF2">
    <property type="entry name" value="TRNA MODIFICATION GTPASE GTPBP3, MITOCHONDRIAL"/>
    <property type="match status" value="1"/>
</dbReference>
<sequence>MSKLFQREDDIVALATPLLSSALCVIRSSGISSIEKFSKMFSDPKRLLEASGHTIHYGYLIDKEICEKLDEVVVCIYRAPKSFTGQNSIEVMAHGSPIGIKRIIGCFLKVGFRMAEPGEFTLRAFLAGKLDLTKAEAVNELISAKTNKTHSLAVNKLSGSLFAKIDLIKKDILNFLSALSVHLDYETSEYEVAIPFEIISKSRDELKRLVDSYNTARKLDYGIALVLAGSVNVGKSSLFNLLLKEDRAIVSSYAGTTRDYIQASFEFDGILFNVFDTAGLRETTDFVEQLGIVKSNSLIKEASLVLYVIDLSARLTNDDLKFIDSYKEHSKVIFVLNKMDLEPNRQTVEFFNSGNINSSNLVKISTKTLFGIDSLYDKIRSLTCFDYIDIDAYDVIVSSSRQAELLKKAYTLIIELLNKIEKDISYDMLAFDVYEVLNFLGEITGEVTSEDVLNNMFKNFCLGK</sequence>
<organism evidence="10 11">
    <name type="scientific">Borrelia turicatae</name>
    <dbReference type="NCBI Taxonomy" id="142"/>
    <lineage>
        <taxon>Bacteria</taxon>
        <taxon>Pseudomonadati</taxon>
        <taxon>Spirochaetota</taxon>
        <taxon>Spirochaetia</taxon>
        <taxon>Spirochaetales</taxon>
        <taxon>Borreliaceae</taxon>
        <taxon>Borrelia</taxon>
    </lineage>
</organism>
<evidence type="ECO:0000256" key="5">
    <source>
        <dbReference type="ARBA" id="ARBA00022958"/>
    </source>
</evidence>
<dbReference type="NCBIfam" id="TIGR00231">
    <property type="entry name" value="small_GTP"/>
    <property type="match status" value="1"/>
</dbReference>
<feature type="binding site" evidence="7">
    <location>
        <position position="257"/>
    </location>
    <ligand>
        <name>Mg(2+)</name>
        <dbReference type="ChEBI" id="CHEBI:18420"/>
    </ligand>
</feature>
<name>A0A172XAH4_BORTU</name>
<keyword evidence="4 7" id="KW-0460">Magnesium</keyword>
<dbReference type="Pfam" id="PF01926">
    <property type="entry name" value="MMR_HSR1"/>
    <property type="match status" value="1"/>
</dbReference>
<dbReference type="Gene3D" id="3.30.1360.120">
    <property type="entry name" value="Probable tRNA modification gtpase trme, domain 1"/>
    <property type="match status" value="1"/>
</dbReference>
<dbReference type="InterPro" id="IPR005225">
    <property type="entry name" value="Small_GTP-bd"/>
</dbReference>
<feature type="binding site" evidence="7">
    <location>
        <position position="464"/>
    </location>
    <ligand>
        <name>(6S)-5-formyl-5,6,7,8-tetrahydrofolate</name>
        <dbReference type="ChEBI" id="CHEBI:57457"/>
    </ligand>
</feature>
<dbReference type="Proteomes" id="UP000264231">
    <property type="component" value="Chromosome"/>
</dbReference>
<keyword evidence="2 7" id="KW-0819">tRNA processing</keyword>
<dbReference type="InterPro" id="IPR027417">
    <property type="entry name" value="P-loop_NTPase"/>
</dbReference>
<comment type="subunit">
    <text evidence="7">Homodimer. Heterotetramer of two MnmE and two MnmG subunits.</text>
</comment>
<feature type="binding site" evidence="7">
    <location>
        <position position="236"/>
    </location>
    <ligand>
        <name>Mg(2+)</name>
        <dbReference type="ChEBI" id="CHEBI:18420"/>
    </ligand>
</feature>
<dbReference type="Pfam" id="PF12631">
    <property type="entry name" value="MnmE_helical"/>
    <property type="match status" value="1"/>
</dbReference>